<dbReference type="VEuPathDB" id="TrichDB:TVAGG3_0242740"/>
<feature type="region of interest" description="Disordered" evidence="1">
    <location>
        <begin position="28"/>
        <end position="58"/>
    </location>
</feature>
<dbReference type="VEuPathDB" id="TrichDB:TVAG_312470"/>
<sequence>MTEKGDFPPPESDEEKREVPLFDKDFENLLKSDPDGLNRFKRKSETEEEPDVIIGTPPINFSNKKKDYFPNELTLNSQKPIEKKRISFASPPLAESPPIAERNKQPRQVHFLAQPIGPGKKSEN</sequence>
<feature type="compositionally biased region" description="Basic and acidic residues" evidence="1">
    <location>
        <begin position="28"/>
        <end position="38"/>
    </location>
</feature>
<reference evidence="2" key="2">
    <citation type="journal article" date="2007" name="Science">
        <title>Draft genome sequence of the sexually transmitted pathogen Trichomonas vaginalis.</title>
        <authorList>
            <person name="Carlton J.M."/>
            <person name="Hirt R.P."/>
            <person name="Silva J.C."/>
            <person name="Delcher A.L."/>
            <person name="Schatz M."/>
            <person name="Zhao Q."/>
            <person name="Wortman J.R."/>
            <person name="Bidwell S.L."/>
            <person name="Alsmark U.C.M."/>
            <person name="Besteiro S."/>
            <person name="Sicheritz-Ponten T."/>
            <person name="Noel C.J."/>
            <person name="Dacks J.B."/>
            <person name="Foster P.G."/>
            <person name="Simillion C."/>
            <person name="Van de Peer Y."/>
            <person name="Miranda-Saavedra D."/>
            <person name="Barton G.J."/>
            <person name="Westrop G.D."/>
            <person name="Mueller S."/>
            <person name="Dessi D."/>
            <person name="Fiori P.L."/>
            <person name="Ren Q."/>
            <person name="Paulsen I."/>
            <person name="Zhang H."/>
            <person name="Bastida-Corcuera F.D."/>
            <person name="Simoes-Barbosa A."/>
            <person name="Brown M.T."/>
            <person name="Hayes R.D."/>
            <person name="Mukherjee M."/>
            <person name="Okumura C.Y."/>
            <person name="Schneider R."/>
            <person name="Smith A.J."/>
            <person name="Vanacova S."/>
            <person name="Villalvazo M."/>
            <person name="Haas B.J."/>
            <person name="Pertea M."/>
            <person name="Feldblyum T.V."/>
            <person name="Utterback T.R."/>
            <person name="Shu C.L."/>
            <person name="Osoegawa K."/>
            <person name="de Jong P.J."/>
            <person name="Hrdy I."/>
            <person name="Horvathova L."/>
            <person name="Zubacova Z."/>
            <person name="Dolezal P."/>
            <person name="Malik S.B."/>
            <person name="Logsdon J.M. Jr."/>
            <person name="Henze K."/>
            <person name="Gupta A."/>
            <person name="Wang C.C."/>
            <person name="Dunne R.L."/>
            <person name="Upcroft J.A."/>
            <person name="Upcroft P."/>
            <person name="White O."/>
            <person name="Salzberg S.L."/>
            <person name="Tang P."/>
            <person name="Chiu C.-H."/>
            <person name="Lee Y.-S."/>
            <person name="Embley T.M."/>
            <person name="Coombs G.H."/>
            <person name="Mottram J.C."/>
            <person name="Tachezy J."/>
            <person name="Fraser-Liggett C.M."/>
            <person name="Johnson P.J."/>
        </authorList>
    </citation>
    <scope>NUCLEOTIDE SEQUENCE [LARGE SCALE GENOMIC DNA]</scope>
    <source>
        <strain evidence="2">G3</strain>
    </source>
</reference>
<name>A2EHQ2_TRIV3</name>
<gene>
    <name evidence="2" type="ORF">TVAG_312470</name>
</gene>
<dbReference type="Proteomes" id="UP000001542">
    <property type="component" value="Unassembled WGS sequence"/>
</dbReference>
<evidence type="ECO:0000256" key="1">
    <source>
        <dbReference type="SAM" id="MobiDB-lite"/>
    </source>
</evidence>
<reference evidence="2" key="1">
    <citation type="submission" date="2006-10" db="EMBL/GenBank/DDBJ databases">
        <authorList>
            <person name="Amadeo P."/>
            <person name="Zhao Q."/>
            <person name="Wortman J."/>
            <person name="Fraser-Liggett C."/>
            <person name="Carlton J."/>
        </authorList>
    </citation>
    <scope>NUCLEOTIDE SEQUENCE</scope>
    <source>
        <strain evidence="2">G3</strain>
    </source>
</reference>
<evidence type="ECO:0000313" key="2">
    <source>
        <dbReference type="EMBL" id="EAY07848.1"/>
    </source>
</evidence>
<dbReference type="InParanoid" id="A2EHQ2"/>
<organism evidence="2 3">
    <name type="scientific">Trichomonas vaginalis (strain ATCC PRA-98 / G3)</name>
    <dbReference type="NCBI Taxonomy" id="412133"/>
    <lineage>
        <taxon>Eukaryota</taxon>
        <taxon>Metamonada</taxon>
        <taxon>Parabasalia</taxon>
        <taxon>Trichomonadida</taxon>
        <taxon>Trichomonadidae</taxon>
        <taxon>Trichomonas</taxon>
    </lineage>
</organism>
<feature type="region of interest" description="Disordered" evidence="1">
    <location>
        <begin position="88"/>
        <end position="124"/>
    </location>
</feature>
<dbReference type="AlphaFoldDB" id="A2EHQ2"/>
<protein>
    <submittedName>
        <fullName evidence="2">Uncharacterized protein</fullName>
    </submittedName>
</protein>
<dbReference type="KEGG" id="tva:4765743"/>
<proteinExistence type="predicted"/>
<keyword evidence="3" id="KW-1185">Reference proteome</keyword>
<accession>A2EHQ2</accession>
<dbReference type="EMBL" id="DS113391">
    <property type="protein sequence ID" value="EAY07848.1"/>
    <property type="molecule type" value="Genomic_DNA"/>
</dbReference>
<dbReference type="RefSeq" id="XP_001320071.1">
    <property type="nucleotide sequence ID" value="XM_001320036.1"/>
</dbReference>
<evidence type="ECO:0000313" key="3">
    <source>
        <dbReference type="Proteomes" id="UP000001542"/>
    </source>
</evidence>